<accession>A0A0C9Z1K6</accession>
<dbReference type="Proteomes" id="UP000054018">
    <property type="component" value="Unassembled WGS sequence"/>
</dbReference>
<organism evidence="2 3">
    <name type="scientific">Pisolithus microcarpus 441</name>
    <dbReference type="NCBI Taxonomy" id="765257"/>
    <lineage>
        <taxon>Eukaryota</taxon>
        <taxon>Fungi</taxon>
        <taxon>Dikarya</taxon>
        <taxon>Basidiomycota</taxon>
        <taxon>Agaricomycotina</taxon>
        <taxon>Agaricomycetes</taxon>
        <taxon>Agaricomycetidae</taxon>
        <taxon>Boletales</taxon>
        <taxon>Sclerodermatineae</taxon>
        <taxon>Pisolithaceae</taxon>
        <taxon>Pisolithus</taxon>
    </lineage>
</organism>
<evidence type="ECO:0000313" key="3">
    <source>
        <dbReference type="Proteomes" id="UP000054018"/>
    </source>
</evidence>
<proteinExistence type="predicted"/>
<keyword evidence="3" id="KW-1185">Reference proteome</keyword>
<dbReference type="HOGENOM" id="CLU_128877_0_0_1"/>
<reference evidence="3" key="2">
    <citation type="submission" date="2015-01" db="EMBL/GenBank/DDBJ databases">
        <title>Evolutionary Origins and Diversification of the Mycorrhizal Mutualists.</title>
        <authorList>
            <consortium name="DOE Joint Genome Institute"/>
            <consortium name="Mycorrhizal Genomics Consortium"/>
            <person name="Kohler A."/>
            <person name="Kuo A."/>
            <person name="Nagy L.G."/>
            <person name="Floudas D."/>
            <person name="Copeland A."/>
            <person name="Barry K.W."/>
            <person name="Cichocki N."/>
            <person name="Veneault-Fourrey C."/>
            <person name="LaButti K."/>
            <person name="Lindquist E.A."/>
            <person name="Lipzen A."/>
            <person name="Lundell T."/>
            <person name="Morin E."/>
            <person name="Murat C."/>
            <person name="Riley R."/>
            <person name="Ohm R."/>
            <person name="Sun H."/>
            <person name="Tunlid A."/>
            <person name="Henrissat B."/>
            <person name="Grigoriev I.V."/>
            <person name="Hibbett D.S."/>
            <person name="Martin F."/>
        </authorList>
    </citation>
    <scope>NUCLEOTIDE SEQUENCE [LARGE SCALE GENOMIC DNA]</scope>
    <source>
        <strain evidence="3">441</strain>
    </source>
</reference>
<dbReference type="EMBL" id="KN833733">
    <property type="protein sequence ID" value="KIK22916.1"/>
    <property type="molecule type" value="Genomic_DNA"/>
</dbReference>
<sequence>MGWTTAGQGGAIMQLERVEDVLTQPQQMPRQWVALPDNAPQNVLAPTPHHRRRGTQPSQKVQKSKANSGIEVDCTTGPLPKFQRAESGSRFSFQVQTPKQPSFIGTQPLDKYEQGQTIHWPYQIAEAAAPRVQGWAVASQATGVYI</sequence>
<reference evidence="2 3" key="1">
    <citation type="submission" date="2014-04" db="EMBL/GenBank/DDBJ databases">
        <authorList>
            <consortium name="DOE Joint Genome Institute"/>
            <person name="Kuo A."/>
            <person name="Kohler A."/>
            <person name="Costa M.D."/>
            <person name="Nagy L.G."/>
            <person name="Floudas D."/>
            <person name="Copeland A."/>
            <person name="Barry K.W."/>
            <person name="Cichocki N."/>
            <person name="Veneault-Fourrey C."/>
            <person name="LaButti K."/>
            <person name="Lindquist E.A."/>
            <person name="Lipzen A."/>
            <person name="Lundell T."/>
            <person name="Morin E."/>
            <person name="Murat C."/>
            <person name="Sun H."/>
            <person name="Tunlid A."/>
            <person name="Henrissat B."/>
            <person name="Grigoriev I.V."/>
            <person name="Hibbett D.S."/>
            <person name="Martin F."/>
            <person name="Nordberg H.P."/>
            <person name="Cantor M.N."/>
            <person name="Hua S.X."/>
        </authorList>
    </citation>
    <scope>NUCLEOTIDE SEQUENCE [LARGE SCALE GENOMIC DNA]</scope>
    <source>
        <strain evidence="2 3">441</strain>
    </source>
</reference>
<feature type="compositionally biased region" description="Polar residues" evidence="1">
    <location>
        <begin position="55"/>
        <end position="67"/>
    </location>
</feature>
<dbReference type="AlphaFoldDB" id="A0A0C9Z1K6"/>
<evidence type="ECO:0000256" key="1">
    <source>
        <dbReference type="SAM" id="MobiDB-lite"/>
    </source>
</evidence>
<feature type="region of interest" description="Disordered" evidence="1">
    <location>
        <begin position="32"/>
        <end position="77"/>
    </location>
</feature>
<evidence type="ECO:0000313" key="2">
    <source>
        <dbReference type="EMBL" id="KIK22916.1"/>
    </source>
</evidence>
<gene>
    <name evidence="2" type="ORF">PISMIDRAFT_101608</name>
</gene>
<protein>
    <submittedName>
        <fullName evidence="2">Uncharacterized protein</fullName>
    </submittedName>
</protein>
<name>A0A0C9Z1K6_9AGAM</name>